<dbReference type="RefSeq" id="WP_136355242.1">
    <property type="nucleotide sequence ID" value="NZ_CP046266.1"/>
</dbReference>
<feature type="domain" description="Intracellular proteinase inhibitor BsuPI" evidence="3">
    <location>
        <begin position="59"/>
        <end position="155"/>
    </location>
</feature>
<dbReference type="AlphaFoldDB" id="A0A4S4BVI2"/>
<reference evidence="4 5" key="1">
    <citation type="submission" date="2019-04" db="EMBL/GenBank/DDBJ databases">
        <title>Bacillus sediminilitoris sp. nov., isolated from a tidal flat sediment on the East China Sea.</title>
        <authorList>
            <person name="Wei Y."/>
            <person name="Mao H."/>
            <person name="Fang J."/>
        </authorList>
    </citation>
    <scope>NUCLEOTIDE SEQUENCE [LARGE SCALE GENOMIC DNA]</scope>
    <source>
        <strain evidence="4 5">DSL-17</strain>
    </source>
</reference>
<evidence type="ECO:0000259" key="3">
    <source>
        <dbReference type="Pfam" id="PF12690"/>
    </source>
</evidence>
<sequence>MTRYTMIFGLIFMILCGCSNNPATEETVNQNVIEETDKEEANKEESGNAEVENENGKLDMQVDVDIIDRQAKIAITLTNHSNEIKKLEFPTSQKYEIIITDENNQEVYRYSEGKMFTQALEYAIIKQGESIKWEEIWDYSTEEITPGVYKVQISIIPANNKELTKKESIEIIK</sequence>
<dbReference type="InterPro" id="IPR020481">
    <property type="entry name" value="Intracell_prot_inh_BsuPI"/>
</dbReference>
<dbReference type="InterPro" id="IPR038144">
    <property type="entry name" value="IPI"/>
</dbReference>
<dbReference type="Gene3D" id="2.60.40.2360">
    <property type="entry name" value="Intracellular proteinase inhibitor BsuPI"/>
    <property type="match status" value="1"/>
</dbReference>
<dbReference type="Proteomes" id="UP000310334">
    <property type="component" value="Unassembled WGS sequence"/>
</dbReference>
<keyword evidence="2" id="KW-0732">Signal</keyword>
<accession>A0A4S4BVI2</accession>
<feature type="chain" id="PRO_5038677982" description="Intracellular proteinase inhibitor BsuPI domain-containing protein" evidence="2">
    <location>
        <begin position="24"/>
        <end position="173"/>
    </location>
</feature>
<proteinExistence type="predicted"/>
<evidence type="ECO:0000256" key="1">
    <source>
        <dbReference type="SAM" id="MobiDB-lite"/>
    </source>
</evidence>
<evidence type="ECO:0000313" key="5">
    <source>
        <dbReference type="Proteomes" id="UP000310334"/>
    </source>
</evidence>
<dbReference type="OrthoDB" id="1357684at2"/>
<feature type="region of interest" description="Disordered" evidence="1">
    <location>
        <begin position="36"/>
        <end position="55"/>
    </location>
</feature>
<gene>
    <name evidence="4" type="ORF">E6W99_14965</name>
</gene>
<protein>
    <recommendedName>
        <fullName evidence="3">Intracellular proteinase inhibitor BsuPI domain-containing protein</fullName>
    </recommendedName>
</protein>
<evidence type="ECO:0000256" key="2">
    <source>
        <dbReference type="SAM" id="SignalP"/>
    </source>
</evidence>
<dbReference type="PROSITE" id="PS51257">
    <property type="entry name" value="PROKAR_LIPOPROTEIN"/>
    <property type="match status" value="1"/>
</dbReference>
<dbReference type="EMBL" id="SSNT01000010">
    <property type="protein sequence ID" value="THF79014.1"/>
    <property type="molecule type" value="Genomic_DNA"/>
</dbReference>
<feature type="signal peptide" evidence="2">
    <location>
        <begin position="1"/>
        <end position="23"/>
    </location>
</feature>
<organism evidence="4 5">
    <name type="scientific">Metabacillus sediminilitoris</name>
    <dbReference type="NCBI Taxonomy" id="2567941"/>
    <lineage>
        <taxon>Bacteria</taxon>
        <taxon>Bacillati</taxon>
        <taxon>Bacillota</taxon>
        <taxon>Bacilli</taxon>
        <taxon>Bacillales</taxon>
        <taxon>Bacillaceae</taxon>
        <taxon>Metabacillus</taxon>
    </lineage>
</organism>
<dbReference type="Pfam" id="PF12690">
    <property type="entry name" value="BsuPI"/>
    <property type="match status" value="1"/>
</dbReference>
<evidence type="ECO:0000313" key="4">
    <source>
        <dbReference type="EMBL" id="THF79014.1"/>
    </source>
</evidence>
<comment type="caution">
    <text evidence="4">The sequence shown here is derived from an EMBL/GenBank/DDBJ whole genome shotgun (WGS) entry which is preliminary data.</text>
</comment>
<name>A0A4S4BVI2_9BACI</name>
<keyword evidence="5" id="KW-1185">Reference proteome</keyword>